<keyword evidence="3" id="KW-1185">Reference proteome</keyword>
<dbReference type="EMBL" id="UXUI01010452">
    <property type="protein sequence ID" value="VDD95250.1"/>
    <property type="molecule type" value="Genomic_DNA"/>
</dbReference>
<dbReference type="InterPro" id="IPR053164">
    <property type="entry name" value="IS1016-like_transposase"/>
</dbReference>
<dbReference type="WBParaSite" id="EVEC_0001066001-mRNA-1">
    <property type="protein sequence ID" value="EVEC_0001066001-mRNA-1"/>
    <property type="gene ID" value="EVEC_0001066001"/>
</dbReference>
<dbReference type="AlphaFoldDB" id="A0A0N4VIK7"/>
<protein>
    <submittedName>
        <fullName evidence="4">DDE_Tnp_IS1595 domain-containing protein</fullName>
    </submittedName>
</protein>
<gene>
    <name evidence="2" type="ORF">EVEC_LOCUS10001</name>
</gene>
<dbReference type="Pfam" id="PF12762">
    <property type="entry name" value="DDE_Tnp_IS1595"/>
    <property type="match status" value="1"/>
</dbReference>
<dbReference type="OrthoDB" id="5862080at2759"/>
<evidence type="ECO:0000259" key="1">
    <source>
        <dbReference type="Pfam" id="PF12762"/>
    </source>
</evidence>
<evidence type="ECO:0000313" key="3">
    <source>
        <dbReference type="Proteomes" id="UP000274131"/>
    </source>
</evidence>
<name>A0A0N4VIK7_ENTVE</name>
<dbReference type="PANTHER" id="PTHR47163:SF2">
    <property type="entry name" value="SI:DKEY-17M8.2"/>
    <property type="match status" value="1"/>
</dbReference>
<evidence type="ECO:0000313" key="2">
    <source>
        <dbReference type="EMBL" id="VDD95250.1"/>
    </source>
</evidence>
<organism evidence="4">
    <name type="scientific">Enterobius vermicularis</name>
    <name type="common">Human pinworm</name>
    <dbReference type="NCBI Taxonomy" id="51028"/>
    <lineage>
        <taxon>Eukaryota</taxon>
        <taxon>Metazoa</taxon>
        <taxon>Ecdysozoa</taxon>
        <taxon>Nematoda</taxon>
        <taxon>Chromadorea</taxon>
        <taxon>Rhabditida</taxon>
        <taxon>Spirurina</taxon>
        <taxon>Oxyuridomorpha</taxon>
        <taxon>Oxyuroidea</taxon>
        <taxon>Oxyuridae</taxon>
        <taxon>Enterobius</taxon>
    </lineage>
</organism>
<reference evidence="4" key="1">
    <citation type="submission" date="2017-02" db="UniProtKB">
        <authorList>
            <consortium name="WormBaseParasite"/>
        </authorList>
    </citation>
    <scope>IDENTIFICATION</scope>
</reference>
<reference evidence="2 3" key="2">
    <citation type="submission" date="2018-10" db="EMBL/GenBank/DDBJ databases">
        <authorList>
            <consortium name="Pathogen Informatics"/>
        </authorList>
    </citation>
    <scope>NUCLEOTIDE SEQUENCE [LARGE SCALE GENOMIC DNA]</scope>
</reference>
<feature type="domain" description="ISXO2-like transposase" evidence="1">
    <location>
        <begin position="19"/>
        <end position="87"/>
    </location>
</feature>
<dbReference type="Proteomes" id="UP000274131">
    <property type="component" value="Unassembled WGS sequence"/>
</dbReference>
<evidence type="ECO:0000313" key="4">
    <source>
        <dbReference type="WBParaSite" id="EVEC_0001066001-mRNA-1"/>
    </source>
</evidence>
<dbReference type="PANTHER" id="PTHR47163">
    <property type="entry name" value="DDE_TNP_IS1595 DOMAIN-CONTAINING PROTEIN"/>
    <property type="match status" value="1"/>
</dbReference>
<sequence>MRNCDFNIEEGYMLHAQRGAATLLSLIRQNVAPGTTIVSDQWAAYSTIKDMPEGYQHEAVNYSLHFMHPETGVYTNSIEHLWQKFKEGGEASREPSVSEGKYKSLEGEARKKMAIFIKVSTKGLHDELAGLWKQSLSKHEETEKTRKQLLKFEEATDWLTRNI</sequence>
<dbReference type="InterPro" id="IPR024445">
    <property type="entry name" value="Tnp_ISXO2-like"/>
</dbReference>
<accession>A0A0N4VIK7</accession>
<proteinExistence type="predicted"/>